<organism evidence="4">
    <name type="scientific">Caulobacter sp. 73W</name>
    <dbReference type="NCBI Taxonomy" id="3161137"/>
    <lineage>
        <taxon>Bacteria</taxon>
        <taxon>Pseudomonadati</taxon>
        <taxon>Pseudomonadota</taxon>
        <taxon>Alphaproteobacteria</taxon>
        <taxon>Caulobacterales</taxon>
        <taxon>Caulobacteraceae</taxon>
        <taxon>Caulobacter</taxon>
    </lineage>
</organism>
<gene>
    <name evidence="4" type="primary">ccmI</name>
    <name evidence="4" type="ORF">ABOZ73_03735</name>
</gene>
<evidence type="ECO:0000256" key="1">
    <source>
        <dbReference type="ARBA" id="ARBA00004196"/>
    </source>
</evidence>
<dbReference type="InterPro" id="IPR051263">
    <property type="entry name" value="C-type_cytochrome_biogenesis"/>
</dbReference>
<dbReference type="NCBIfam" id="TIGR03142">
    <property type="entry name" value="cytochro_ccmI"/>
    <property type="match status" value="1"/>
</dbReference>
<dbReference type="EMBL" id="CP158375">
    <property type="protein sequence ID" value="XDO97544.1"/>
    <property type="molecule type" value="Genomic_DNA"/>
</dbReference>
<evidence type="ECO:0000256" key="2">
    <source>
        <dbReference type="ARBA" id="ARBA00022748"/>
    </source>
</evidence>
<dbReference type="PANTHER" id="PTHR47870:SF1">
    <property type="entry name" value="CYTOCHROME C-TYPE BIOGENESIS PROTEIN CCMH"/>
    <property type="match status" value="1"/>
</dbReference>
<keyword evidence="2" id="KW-0201">Cytochrome c-type biogenesis</keyword>
<protein>
    <submittedName>
        <fullName evidence="4">C-type cytochrome biogenesis protein CcmI</fullName>
    </submittedName>
</protein>
<evidence type="ECO:0000313" key="4">
    <source>
        <dbReference type="EMBL" id="XDO97544.1"/>
    </source>
</evidence>
<dbReference type="GO" id="GO:0017004">
    <property type="term" value="P:cytochrome complex assembly"/>
    <property type="evidence" value="ECO:0007669"/>
    <property type="project" value="UniProtKB-KW"/>
</dbReference>
<keyword evidence="3" id="KW-0732">Signal</keyword>
<feature type="chain" id="PRO_5044317410" evidence="3">
    <location>
        <begin position="16"/>
        <end position="358"/>
    </location>
</feature>
<dbReference type="InterPro" id="IPR011990">
    <property type="entry name" value="TPR-like_helical_dom_sf"/>
</dbReference>
<dbReference type="PANTHER" id="PTHR47870">
    <property type="entry name" value="CYTOCHROME C-TYPE BIOGENESIS PROTEIN CCMH"/>
    <property type="match status" value="1"/>
</dbReference>
<dbReference type="Gene3D" id="1.25.40.10">
    <property type="entry name" value="Tetratricopeptide repeat domain"/>
    <property type="match status" value="2"/>
</dbReference>
<comment type="subcellular location">
    <subcellularLocation>
        <location evidence="1">Cell envelope</location>
    </subcellularLocation>
</comment>
<dbReference type="InterPro" id="IPR017560">
    <property type="entry name" value="Cyt_c_biogenesis_CcmI"/>
</dbReference>
<feature type="signal peptide" evidence="3">
    <location>
        <begin position="1"/>
        <end position="15"/>
    </location>
</feature>
<proteinExistence type="predicted"/>
<evidence type="ECO:0000256" key="3">
    <source>
        <dbReference type="SAM" id="SignalP"/>
    </source>
</evidence>
<dbReference type="AlphaFoldDB" id="A0AB39KUS0"/>
<dbReference type="RefSeq" id="WP_369060834.1">
    <property type="nucleotide sequence ID" value="NZ_CP158375.1"/>
</dbReference>
<sequence>MIAFWIAAAAVSALAAALVLRGAARPAQTSDATLTLHKRQLAEIDELAERGLLAEGEVRSARTEAARRLLTAADETAGAQGNGGRRTALIVAGIAPLLAVAIYAVVGAPDQPDQPYAKRIAEWRSSDPRGLEPDAIAAVLEATAKERPTDPEPLRNLAMLKAAIGDGPGAQAALRRAINVAPQREDLWTSLGEAFVLEGRGEINEDAVRAFDEAVKRDPKALTPRYYLGRASILKGDAAQGLARWRALLPDVPADDPRRAVLEGEIAAVARDGRLPTPEPVEAQPQVGPADIQGMVDGLAARLKEQPDDPEGWVRLVRAYAVLGDDAKRDAALAQARARYKDQPQVLEALTAAAEVPR</sequence>
<dbReference type="GO" id="GO:0030313">
    <property type="term" value="C:cell envelope"/>
    <property type="evidence" value="ECO:0007669"/>
    <property type="project" value="UniProtKB-SubCell"/>
</dbReference>
<dbReference type="SUPFAM" id="SSF48452">
    <property type="entry name" value="TPR-like"/>
    <property type="match status" value="1"/>
</dbReference>
<accession>A0AB39KUS0</accession>
<dbReference type="GO" id="GO:0005886">
    <property type="term" value="C:plasma membrane"/>
    <property type="evidence" value="ECO:0007669"/>
    <property type="project" value="TreeGrafter"/>
</dbReference>
<reference evidence="4" key="1">
    <citation type="submission" date="2024-06" db="EMBL/GenBank/DDBJ databases">
        <title>Caulobacter inopinatus, sp. nov.</title>
        <authorList>
            <person name="Donachie S.P."/>
        </authorList>
    </citation>
    <scope>NUCLEOTIDE SEQUENCE</scope>
    <source>
        <strain evidence="4">73W</strain>
    </source>
</reference>
<name>A0AB39KUS0_9CAUL</name>